<dbReference type="PANTHER" id="PTHR40079">
    <property type="entry name" value="MANNAN ENDO-1,4-BETA-MANNOSIDASE E-RELATED"/>
    <property type="match status" value="1"/>
</dbReference>
<proteinExistence type="inferred from homology"/>
<comment type="similarity">
    <text evidence="1 4">Belongs to the glycosyl hydrolase 26 family.</text>
</comment>
<evidence type="ECO:0000256" key="2">
    <source>
        <dbReference type="ARBA" id="ARBA00022801"/>
    </source>
</evidence>
<evidence type="ECO:0000256" key="4">
    <source>
        <dbReference type="PROSITE-ProRule" id="PRU01100"/>
    </source>
</evidence>
<dbReference type="EMBL" id="CP001738">
    <property type="protein sequence ID" value="ACY99714.1"/>
    <property type="molecule type" value="Genomic_DNA"/>
</dbReference>
<feature type="domain" description="GH26" evidence="6">
    <location>
        <begin position="48"/>
        <end position="325"/>
    </location>
</feature>
<dbReference type="PANTHER" id="PTHR40079:SF4">
    <property type="entry name" value="GH26 DOMAIN-CONTAINING PROTEIN-RELATED"/>
    <property type="match status" value="1"/>
</dbReference>
<feature type="signal peptide" evidence="5">
    <location>
        <begin position="1"/>
        <end position="30"/>
    </location>
</feature>
<evidence type="ECO:0000256" key="3">
    <source>
        <dbReference type="ARBA" id="ARBA00023295"/>
    </source>
</evidence>
<accession>D1A261</accession>
<dbReference type="CAZy" id="GH26">
    <property type="family name" value="Glycoside Hydrolase Family 26"/>
</dbReference>
<dbReference type="InterPro" id="IPR022790">
    <property type="entry name" value="GH26_dom"/>
</dbReference>
<organism evidence="7 8">
    <name type="scientific">Thermomonospora curvata (strain ATCC 19995 / DSM 43183 / JCM 3096 / KCTC 9072 / NBRC 15933 / NCIMB 10081 / Henssen B9)</name>
    <dbReference type="NCBI Taxonomy" id="471852"/>
    <lineage>
        <taxon>Bacteria</taxon>
        <taxon>Bacillati</taxon>
        <taxon>Actinomycetota</taxon>
        <taxon>Actinomycetes</taxon>
        <taxon>Streptosporangiales</taxon>
        <taxon>Thermomonosporaceae</taxon>
        <taxon>Thermomonospora</taxon>
    </lineage>
</organism>
<feature type="active site" description="Proton donor" evidence="4">
    <location>
        <position position="162"/>
    </location>
</feature>
<reference evidence="7 8" key="1">
    <citation type="journal article" date="2011" name="Stand. Genomic Sci.">
        <title>Complete genome sequence of Thermomonospora curvata type strain (B9).</title>
        <authorList>
            <person name="Chertkov O."/>
            <person name="Sikorski J."/>
            <person name="Nolan M."/>
            <person name="Lapidus A."/>
            <person name="Lucas S."/>
            <person name="Del Rio T.G."/>
            <person name="Tice H."/>
            <person name="Cheng J.F."/>
            <person name="Goodwin L."/>
            <person name="Pitluck S."/>
            <person name="Liolios K."/>
            <person name="Ivanova N."/>
            <person name="Mavromatis K."/>
            <person name="Mikhailova N."/>
            <person name="Ovchinnikova G."/>
            <person name="Pati A."/>
            <person name="Chen A."/>
            <person name="Palaniappan K."/>
            <person name="Djao O.D."/>
            <person name="Land M."/>
            <person name="Hauser L."/>
            <person name="Chang Y.J."/>
            <person name="Jeffries C.D."/>
            <person name="Brettin T."/>
            <person name="Han C."/>
            <person name="Detter J.C."/>
            <person name="Rohde M."/>
            <person name="Goker M."/>
            <person name="Woyke T."/>
            <person name="Bristow J."/>
            <person name="Eisen J.A."/>
            <person name="Markowitz V."/>
            <person name="Hugenholtz P."/>
            <person name="Klenk H.P."/>
            <person name="Kyrpides N.C."/>
        </authorList>
    </citation>
    <scope>NUCLEOTIDE SEQUENCE [LARGE SCALE GENOMIC DNA]</scope>
    <source>
        <strain evidence="8">ATCC 19995 / DSM 43183 / JCM 3096 / KCTC 9072 / NBRC 15933 / NCIMB 10081 / Henssen B9</strain>
    </source>
</reference>
<feature type="chain" id="PRO_5039514097" evidence="5">
    <location>
        <begin position="31"/>
        <end position="334"/>
    </location>
</feature>
<dbReference type="InterPro" id="IPR017853">
    <property type="entry name" value="GH"/>
</dbReference>
<dbReference type="KEGG" id="tcu:Tcur_4187"/>
<keyword evidence="5" id="KW-0732">Signal</keyword>
<dbReference type="Proteomes" id="UP000001918">
    <property type="component" value="Chromosome"/>
</dbReference>
<keyword evidence="2 4" id="KW-0378">Hydrolase</keyword>
<dbReference type="PROSITE" id="PS51764">
    <property type="entry name" value="GH26"/>
    <property type="match status" value="1"/>
</dbReference>
<evidence type="ECO:0000259" key="6">
    <source>
        <dbReference type="PROSITE" id="PS51764"/>
    </source>
</evidence>
<feature type="active site" description="Nucleophile" evidence="4">
    <location>
        <position position="266"/>
    </location>
</feature>
<protein>
    <submittedName>
        <fullName evidence="7">Beta-mannanase-like protein</fullName>
    </submittedName>
</protein>
<dbReference type="SUPFAM" id="SSF51445">
    <property type="entry name" value="(Trans)glycosidases"/>
    <property type="match status" value="1"/>
</dbReference>
<keyword evidence="8" id="KW-1185">Reference proteome</keyword>
<evidence type="ECO:0000313" key="8">
    <source>
        <dbReference type="Proteomes" id="UP000001918"/>
    </source>
</evidence>
<evidence type="ECO:0000256" key="1">
    <source>
        <dbReference type="ARBA" id="ARBA00007754"/>
    </source>
</evidence>
<dbReference type="Gene3D" id="3.20.20.80">
    <property type="entry name" value="Glycosidases"/>
    <property type="match status" value="1"/>
</dbReference>
<evidence type="ECO:0000256" key="5">
    <source>
        <dbReference type="SAM" id="SignalP"/>
    </source>
</evidence>
<name>D1A261_THECD</name>
<dbReference type="RefSeq" id="WP_012854497.1">
    <property type="nucleotide sequence ID" value="NC_013510.1"/>
</dbReference>
<dbReference type="GO" id="GO:0016985">
    <property type="term" value="F:mannan endo-1,4-beta-mannosidase activity"/>
    <property type="evidence" value="ECO:0007669"/>
    <property type="project" value="InterPro"/>
</dbReference>
<dbReference type="OrthoDB" id="9816550at2"/>
<dbReference type="GO" id="GO:0006080">
    <property type="term" value="P:substituted mannan metabolic process"/>
    <property type="evidence" value="ECO:0007669"/>
    <property type="project" value="InterPro"/>
</dbReference>
<evidence type="ECO:0000313" key="7">
    <source>
        <dbReference type="EMBL" id="ACY99714.1"/>
    </source>
</evidence>
<keyword evidence="3 4" id="KW-0326">Glycosidase</keyword>
<dbReference type="Pfam" id="PF02156">
    <property type="entry name" value="Glyco_hydro_26"/>
    <property type="match status" value="1"/>
</dbReference>
<dbReference type="eggNOG" id="COG4124">
    <property type="taxonomic scope" value="Bacteria"/>
</dbReference>
<dbReference type="InterPro" id="IPR000805">
    <property type="entry name" value="Glyco_hydro_26"/>
</dbReference>
<sequence>MSPLIRTRPRIVLSALLAVLLPAGTTACTAEQSSAPRAPRTQISVGTPFTPYDIRPLLKPRKKYIGVAIDGVSRSIAPVAAFNRGIGKKVNMVTIYAAVSDHFDSRGARRIWRAGAIPLIMWEPFSPSLATIARGAIDDHLRQFAAAVRALNIPVAISFGHEMNGFWYPWGTRKNSPADFVRAWRHIHRVFSETGTTNVIWVWNPNVINPVPRVALRPYYPGDSYVDWIGLIGYYTLTGAHTFTTLFGPTMRQVRRFSDKPFIITETASQPGPRRVRDVADLLKGVASSRDVIGFIWFNYRKRADWRLPARSPELLTFRRYVAADIFGFDPTRS</sequence>
<dbReference type="AlphaFoldDB" id="D1A261"/>
<dbReference type="PROSITE" id="PS51257">
    <property type="entry name" value="PROKAR_LIPOPROTEIN"/>
    <property type="match status" value="1"/>
</dbReference>
<dbReference type="HOGENOM" id="CLU_043977_0_1_11"/>
<gene>
    <name evidence="7" type="ordered locus">Tcur_4187</name>
</gene>